<evidence type="ECO:0008006" key="2">
    <source>
        <dbReference type="Google" id="ProtNLM"/>
    </source>
</evidence>
<accession>I6NT74</accession>
<protein>
    <recommendedName>
        <fullName evidence="2">Ricin B lectin domain-containing protein</fullName>
    </recommendedName>
</protein>
<name>I6NT74_SUIGR</name>
<proteinExistence type="predicted"/>
<sequence>MSVPLTGNYKICNVHYDSNQVFDLQVGGHNPVPPNPVPPVLPIVGRRNAKFKSYQTQIFVNINSLTQMGWTLQVVGDAATEFKGCKVVRLINVKNGTYAQPKEETPSIGEHVVGAPKIVDWLLAPTKTIGQYSIQTPDGEFACALLSRIDYTAVQLEPVDDEDPTQMWKFCPI</sequence>
<reference evidence="1" key="1">
    <citation type="journal article" date="2012" name="ChemBioChem">
        <title>Characterization of the Suillus grevillei quinone synthetase GreA supports a nonribosomal code for aromatic alpha-keto acids.</title>
        <authorList>
            <person name="Wackler B."/>
            <person name="Lackner G."/>
            <person name="Chooi Y.H."/>
            <person name="Hoffmeister D."/>
        </authorList>
    </citation>
    <scope>NUCLEOTIDE SEQUENCE</scope>
    <source>
        <strain evidence="1">DSM 8404</strain>
    </source>
</reference>
<dbReference type="AlphaFoldDB" id="I6NT74"/>
<dbReference type="EMBL" id="JQ681152">
    <property type="protein sequence ID" value="AFB76154.1"/>
    <property type="molecule type" value="Genomic_DNA"/>
</dbReference>
<organism evidence="1">
    <name type="scientific">Suillus grevillei</name>
    <name type="common">Larch bolete</name>
    <name type="synonym">Boletus elegans</name>
    <dbReference type="NCBI Taxonomy" id="5382"/>
    <lineage>
        <taxon>Eukaryota</taxon>
        <taxon>Fungi</taxon>
        <taxon>Dikarya</taxon>
        <taxon>Basidiomycota</taxon>
        <taxon>Agaricomycotina</taxon>
        <taxon>Agaricomycetes</taxon>
        <taxon>Agaricomycetidae</taxon>
        <taxon>Boletales</taxon>
        <taxon>Suillineae</taxon>
        <taxon>Suillaceae</taxon>
        <taxon>Suillus</taxon>
    </lineage>
</organism>
<evidence type="ECO:0000313" key="1">
    <source>
        <dbReference type="EMBL" id="AFB76154.1"/>
    </source>
</evidence>
<dbReference type="Gene3D" id="2.80.10.50">
    <property type="match status" value="1"/>
</dbReference>